<dbReference type="CDD" id="cd09076">
    <property type="entry name" value="L1-EN"/>
    <property type="match status" value="1"/>
</dbReference>
<dbReference type="AlphaFoldDB" id="A0A8R2C9P3"/>
<reference evidence="2" key="1">
    <citation type="journal article" date="2008" name="Insect Biochem. Mol. Biol.">
        <title>The genome of a lepidopteran model insect, the silkworm Bombyx mori.</title>
        <authorList>
            <consortium name="International Silkworm Genome Consortium"/>
        </authorList>
    </citation>
    <scope>NUCLEOTIDE SEQUENCE [LARGE SCALE GENOMIC DNA]</scope>
    <source>
        <strain evidence="2">p50T</strain>
    </source>
</reference>
<protein>
    <recommendedName>
        <fullName evidence="3">Endonuclease-reverse transcriptase</fullName>
    </recommendedName>
</protein>
<dbReference type="Proteomes" id="UP000005204">
    <property type="component" value="Unassembled WGS sequence"/>
</dbReference>
<evidence type="ECO:0000313" key="2">
    <source>
        <dbReference type="Proteomes" id="UP000005204"/>
    </source>
</evidence>
<organism evidence="1 2">
    <name type="scientific">Bombyx mori</name>
    <name type="common">Silk moth</name>
    <dbReference type="NCBI Taxonomy" id="7091"/>
    <lineage>
        <taxon>Eukaryota</taxon>
        <taxon>Metazoa</taxon>
        <taxon>Ecdysozoa</taxon>
        <taxon>Arthropoda</taxon>
        <taxon>Hexapoda</taxon>
        <taxon>Insecta</taxon>
        <taxon>Pterygota</taxon>
        <taxon>Neoptera</taxon>
        <taxon>Endopterygota</taxon>
        <taxon>Lepidoptera</taxon>
        <taxon>Glossata</taxon>
        <taxon>Ditrysia</taxon>
        <taxon>Bombycoidea</taxon>
        <taxon>Bombycidae</taxon>
        <taxon>Bombycinae</taxon>
        <taxon>Bombyx</taxon>
    </lineage>
</organism>
<dbReference type="SUPFAM" id="SSF56219">
    <property type="entry name" value="DNase I-like"/>
    <property type="match status" value="1"/>
</dbReference>
<dbReference type="GeneID" id="105842911"/>
<keyword evidence="2" id="KW-1185">Reference proteome</keyword>
<dbReference type="RefSeq" id="XP_012552626.1">
    <property type="nucleotide sequence ID" value="XM_012697172.1"/>
</dbReference>
<evidence type="ECO:0008006" key="3">
    <source>
        <dbReference type="Google" id="ProtNLM"/>
    </source>
</evidence>
<dbReference type="Gene3D" id="3.60.10.10">
    <property type="entry name" value="Endonuclease/exonuclease/phosphatase"/>
    <property type="match status" value="1"/>
</dbReference>
<evidence type="ECO:0000313" key="1">
    <source>
        <dbReference type="EnsemblMetazoa" id="XP_012552626.1"/>
    </source>
</evidence>
<reference evidence="1" key="2">
    <citation type="submission" date="2022-06" db="UniProtKB">
        <authorList>
            <consortium name="EnsemblMetazoa"/>
        </authorList>
    </citation>
    <scope>IDENTIFICATION</scope>
    <source>
        <strain evidence="1">p50T (Dazao)</strain>
    </source>
</reference>
<name>A0A8R2C9P3_BOMMO</name>
<dbReference type="PANTHER" id="PTHR19446">
    <property type="entry name" value="REVERSE TRANSCRIPTASES"/>
    <property type="match status" value="1"/>
</dbReference>
<dbReference type="OrthoDB" id="414666at2759"/>
<dbReference type="InterPro" id="IPR036691">
    <property type="entry name" value="Endo/exonu/phosph_ase_sf"/>
</dbReference>
<proteinExistence type="predicted"/>
<dbReference type="KEGG" id="bmor:105842911"/>
<sequence length="526" mass="60713">MFFSGHETESKNGTGILVSRKLRHFVTGCNPINDRIMTIRINGNPLPLNIIQVYAPTAQSTKEDIEDFYGILQTTIESISKREILMIQGDWNAKIGNTEQDDHIRHILGKYGLGTRNERGEVLIDFCVSNNLTITNTSFKHHKRRLYTWSSPGDRYRNQIDFITIANRWKSAVTNTRTFPGADCGSDHQLLVADIRVRLKSCGKKAKPLTRLSVLEYDFFQKHSEPKLAELAPKVALMNPEEQWQQFSQKIVSTLNSMAKKPIDKKDWMSEEVWSNISLRKELKRGVRSEKFVGEYSQLTSTIQRQCRRDKNKFLEDICTEIERHAVKYQTADLFRKVRQITRKFKPSSRVIEDKNGNPIHEVAKIAERWREYCEELYKDQIPQHQSTPSLEVTVEEEPYILRSEIEAAIRKLKNNKAPGPDRITAEVLKGLGPNGIMCLHNLCSKIWQTGDWPSDWVHSSILPLHKKGSVRNCNNYRTIALISHASKILLYIINARLRSYLDWQIPQEQAGFVKGRGTREQILNL</sequence>
<dbReference type="EnsemblMetazoa" id="XM_012697172.1">
    <property type="protein sequence ID" value="XP_012552626.1"/>
    <property type="gene ID" value="LOC105842911"/>
</dbReference>
<accession>A0A8R2C9P3</accession>